<dbReference type="Proteomes" id="UP000295334">
    <property type="component" value="Unassembled WGS sequence"/>
</dbReference>
<evidence type="ECO:0000313" key="1">
    <source>
        <dbReference type="EMBL" id="TCJ12181.1"/>
    </source>
</evidence>
<evidence type="ECO:0000313" key="2">
    <source>
        <dbReference type="Proteomes" id="UP000295334"/>
    </source>
</evidence>
<reference evidence="1 2" key="1">
    <citation type="submission" date="2019-03" db="EMBL/GenBank/DDBJ databases">
        <authorList>
            <person name="Kim M.K.M."/>
        </authorList>
    </citation>
    <scope>NUCLEOTIDE SEQUENCE [LARGE SCALE GENOMIC DNA]</scope>
    <source>
        <strain evidence="1 2">17J68-12</strain>
    </source>
</reference>
<keyword evidence="2" id="KW-1185">Reference proteome</keyword>
<dbReference type="EMBL" id="SJZI01000052">
    <property type="protein sequence ID" value="TCJ12181.1"/>
    <property type="molecule type" value="Genomic_DNA"/>
</dbReference>
<gene>
    <name evidence="1" type="ORF">EPD60_16690</name>
</gene>
<comment type="caution">
    <text evidence="1">The sequence shown here is derived from an EMBL/GenBank/DDBJ whole genome shotgun (WGS) entry which is preliminary data.</text>
</comment>
<dbReference type="AlphaFoldDB" id="A0A4R1B2W5"/>
<proteinExistence type="predicted"/>
<organism evidence="1 2">
    <name type="scientific">Flaviaesturariibacter flavus</name>
    <dbReference type="NCBI Taxonomy" id="2502780"/>
    <lineage>
        <taxon>Bacteria</taxon>
        <taxon>Pseudomonadati</taxon>
        <taxon>Bacteroidota</taxon>
        <taxon>Chitinophagia</taxon>
        <taxon>Chitinophagales</taxon>
        <taxon>Chitinophagaceae</taxon>
        <taxon>Flaviaestuariibacter</taxon>
    </lineage>
</organism>
<sequence>MSDLFIFLGSSIVGLVIAYVIAKNLSSLQSIKALYQDEIKNFIANMRKLDDWVESGNIPFLELRKHLRAGNIRLRSIEKLYRTVKKIDCSTLPSIIAKYNAFKADITNVNPVNNGQSLQLNPFQINKYTDAVEEIKRELLNAVINS</sequence>
<name>A0A4R1B2W5_9BACT</name>
<dbReference type="RefSeq" id="WP_131450655.1">
    <property type="nucleotide sequence ID" value="NZ_SJZI01000052.1"/>
</dbReference>
<accession>A0A4R1B2W5</accession>
<protein>
    <submittedName>
        <fullName evidence="1">Uncharacterized protein</fullName>
    </submittedName>
</protein>